<evidence type="ECO:0000256" key="1">
    <source>
        <dbReference type="SAM" id="MobiDB-lite"/>
    </source>
</evidence>
<dbReference type="Proteomes" id="UP000466345">
    <property type="component" value="Unassembled WGS sequence"/>
</dbReference>
<name>A0A7K0CEG5_9ACTN</name>
<comment type="caution">
    <text evidence="2">The sequence shown here is derived from an EMBL/GenBank/DDBJ whole genome shotgun (WGS) entry which is preliminary data.</text>
</comment>
<sequence>MTPDVLAWLHAQLGPTIDPTDLEARYTRLGSARDVALEVLTERRARLLADPLRLTVDGVVTIDNTNNLTGLERQIAAVEQATPPDGPAGSDGIPDLVVAPLLPTRPRTR</sequence>
<organism evidence="2 3">
    <name type="scientific">Streptomyces smaragdinus</name>
    <dbReference type="NCBI Taxonomy" id="2585196"/>
    <lineage>
        <taxon>Bacteria</taxon>
        <taxon>Bacillati</taxon>
        <taxon>Actinomycetota</taxon>
        <taxon>Actinomycetes</taxon>
        <taxon>Kitasatosporales</taxon>
        <taxon>Streptomycetaceae</taxon>
        <taxon>Streptomyces</taxon>
    </lineage>
</organism>
<accession>A0A7K0CEG5</accession>
<dbReference type="RefSeq" id="WP_194292868.1">
    <property type="nucleotide sequence ID" value="NZ_WEGJ01000003.1"/>
</dbReference>
<reference evidence="2 3" key="1">
    <citation type="submission" date="2019-10" db="EMBL/GenBank/DDBJ databases">
        <title>Streptomyces smaragdinus sp. nov. and Streptomyces fabii sp. nov., isolated from the gut of fungus growing-termite Macrotermes natalensis.</title>
        <authorList>
            <person name="Schwitalla J."/>
            <person name="Benndorf R."/>
            <person name="Martin K."/>
            <person name="De Beer W."/>
            <person name="Kaster A.-K."/>
            <person name="Vollmers J."/>
            <person name="Poulsen M."/>
            <person name="Beemelmanns C."/>
        </authorList>
    </citation>
    <scope>NUCLEOTIDE SEQUENCE [LARGE SCALE GENOMIC DNA]</scope>
    <source>
        <strain evidence="2 3">RB5</strain>
    </source>
</reference>
<dbReference type="AlphaFoldDB" id="A0A7K0CEG5"/>
<proteinExistence type="predicted"/>
<keyword evidence="3" id="KW-1185">Reference proteome</keyword>
<feature type="region of interest" description="Disordered" evidence="1">
    <location>
        <begin position="81"/>
        <end position="109"/>
    </location>
</feature>
<evidence type="ECO:0000313" key="2">
    <source>
        <dbReference type="EMBL" id="MQY11442.1"/>
    </source>
</evidence>
<dbReference type="EMBL" id="WEGJ01000003">
    <property type="protein sequence ID" value="MQY11442.1"/>
    <property type="molecule type" value="Genomic_DNA"/>
</dbReference>
<gene>
    <name evidence="2" type="ORF">SRB5_15600</name>
</gene>
<evidence type="ECO:0000313" key="3">
    <source>
        <dbReference type="Proteomes" id="UP000466345"/>
    </source>
</evidence>
<protein>
    <submittedName>
        <fullName evidence="2">Uncharacterized protein</fullName>
    </submittedName>
</protein>